<dbReference type="RefSeq" id="WP_242165484.1">
    <property type="nucleotide sequence ID" value="NZ_JAJMLW010000003.1"/>
</dbReference>
<gene>
    <name evidence="1" type="ORF">LPT13_08195</name>
</gene>
<protein>
    <submittedName>
        <fullName evidence="1">Helix-turn-helix domain-containing protein</fullName>
    </submittedName>
</protein>
<proteinExistence type="predicted"/>
<sequence length="79" mass="9035">MPEIFDDSSKQPVPVQDIYNAYKVARLLGISKNKVWELSKRGNDPLPLRRMEGQKKGSIAFRVELLDWAMRNFSKIGVG</sequence>
<dbReference type="EMBL" id="JAJMLW010000003">
    <property type="protein sequence ID" value="MCI2242328.1"/>
    <property type="molecule type" value="Genomic_DNA"/>
</dbReference>
<comment type="caution">
    <text evidence="1">The sequence shown here is derived from an EMBL/GenBank/DDBJ whole genome shotgun (WGS) entry which is preliminary data.</text>
</comment>
<evidence type="ECO:0000313" key="2">
    <source>
        <dbReference type="Proteomes" id="UP001430755"/>
    </source>
</evidence>
<keyword evidence="2" id="KW-1185">Reference proteome</keyword>
<organism evidence="1 2">
    <name type="scientific">Adlercreutzia faecimuris</name>
    <dbReference type="NCBI Taxonomy" id="2897341"/>
    <lineage>
        <taxon>Bacteria</taxon>
        <taxon>Bacillati</taxon>
        <taxon>Actinomycetota</taxon>
        <taxon>Coriobacteriia</taxon>
        <taxon>Eggerthellales</taxon>
        <taxon>Eggerthellaceae</taxon>
        <taxon>Adlercreutzia</taxon>
    </lineage>
</organism>
<dbReference type="Proteomes" id="UP001430755">
    <property type="component" value="Unassembled WGS sequence"/>
</dbReference>
<evidence type="ECO:0000313" key="1">
    <source>
        <dbReference type="EMBL" id="MCI2242328.1"/>
    </source>
</evidence>
<name>A0ABS9WHI2_9ACTN</name>
<accession>A0ABS9WHI2</accession>
<reference evidence="1" key="1">
    <citation type="submission" date="2021-11" db="EMBL/GenBank/DDBJ databases">
        <title>A Novel Adlercreutzia Species, isolated from a Allomyrina dichotoma larva feces.</title>
        <authorList>
            <person name="Suh M.K."/>
        </authorList>
    </citation>
    <scope>NUCLEOTIDE SEQUENCE</scope>
    <source>
        <strain evidence="1">JBNU-10</strain>
    </source>
</reference>